<sequence>MMLQLYDRTFDSHKVENTLLQHVDKPATERLGATQSNEQFLTALAHRPRGPERPSVASLPPFDISRSARVMRSRPSLPHPRSPNDEDDIASVGARDKTHGETRRRLLPRSRLVAQA</sequence>
<dbReference type="EnsemblPlants" id="PNT72898">
    <property type="protein sequence ID" value="PNT72898"/>
    <property type="gene ID" value="BRADI_2g50615v3"/>
</dbReference>
<reference evidence="2 3" key="1">
    <citation type="journal article" date="2010" name="Nature">
        <title>Genome sequencing and analysis of the model grass Brachypodium distachyon.</title>
        <authorList>
            <consortium name="International Brachypodium Initiative"/>
        </authorList>
    </citation>
    <scope>NUCLEOTIDE SEQUENCE [LARGE SCALE GENOMIC DNA]</scope>
    <source>
        <strain evidence="2 3">Bd21</strain>
    </source>
</reference>
<proteinExistence type="predicted"/>
<evidence type="ECO:0000313" key="4">
    <source>
        <dbReference type="Proteomes" id="UP000008810"/>
    </source>
</evidence>
<keyword evidence="4" id="KW-1185">Reference proteome</keyword>
<dbReference type="EMBL" id="CM000881">
    <property type="protein sequence ID" value="PNT72898.1"/>
    <property type="molecule type" value="Genomic_DNA"/>
</dbReference>
<dbReference type="Gramene" id="PNT72898">
    <property type="protein sequence ID" value="PNT72898"/>
    <property type="gene ID" value="BRADI_2g50615v3"/>
</dbReference>
<accession>A0A2K2DF44</accession>
<gene>
    <name evidence="2" type="ORF">BRADI_2g50615v3</name>
</gene>
<evidence type="ECO:0000313" key="3">
    <source>
        <dbReference type="EnsemblPlants" id="PNT72898"/>
    </source>
</evidence>
<evidence type="ECO:0000256" key="1">
    <source>
        <dbReference type="SAM" id="MobiDB-lite"/>
    </source>
</evidence>
<organism evidence="2">
    <name type="scientific">Brachypodium distachyon</name>
    <name type="common">Purple false brome</name>
    <name type="synonym">Trachynia distachya</name>
    <dbReference type="NCBI Taxonomy" id="15368"/>
    <lineage>
        <taxon>Eukaryota</taxon>
        <taxon>Viridiplantae</taxon>
        <taxon>Streptophyta</taxon>
        <taxon>Embryophyta</taxon>
        <taxon>Tracheophyta</taxon>
        <taxon>Spermatophyta</taxon>
        <taxon>Magnoliopsida</taxon>
        <taxon>Liliopsida</taxon>
        <taxon>Poales</taxon>
        <taxon>Poaceae</taxon>
        <taxon>BOP clade</taxon>
        <taxon>Pooideae</taxon>
        <taxon>Stipodae</taxon>
        <taxon>Brachypodieae</taxon>
        <taxon>Brachypodium</taxon>
    </lineage>
</organism>
<feature type="region of interest" description="Disordered" evidence="1">
    <location>
        <begin position="45"/>
        <end position="116"/>
    </location>
</feature>
<reference evidence="3" key="3">
    <citation type="submission" date="2018-08" db="UniProtKB">
        <authorList>
            <consortium name="EnsemblPlants"/>
        </authorList>
    </citation>
    <scope>IDENTIFICATION</scope>
    <source>
        <strain evidence="3">cv. Bd21</strain>
    </source>
</reference>
<protein>
    <submittedName>
        <fullName evidence="2 3">Uncharacterized protein</fullName>
    </submittedName>
</protein>
<evidence type="ECO:0000313" key="2">
    <source>
        <dbReference type="EMBL" id="PNT72898.1"/>
    </source>
</evidence>
<name>A0A2K2DF44_BRADI</name>
<reference evidence="2" key="2">
    <citation type="submission" date="2017-06" db="EMBL/GenBank/DDBJ databases">
        <title>WGS assembly of Brachypodium distachyon.</title>
        <authorList>
            <consortium name="The International Brachypodium Initiative"/>
            <person name="Lucas S."/>
            <person name="Harmon-Smith M."/>
            <person name="Lail K."/>
            <person name="Tice H."/>
            <person name="Grimwood J."/>
            <person name="Bruce D."/>
            <person name="Barry K."/>
            <person name="Shu S."/>
            <person name="Lindquist E."/>
            <person name="Wang M."/>
            <person name="Pitluck S."/>
            <person name="Vogel J.P."/>
            <person name="Garvin D.F."/>
            <person name="Mockler T.C."/>
            <person name="Schmutz J."/>
            <person name="Rokhsar D."/>
            <person name="Bevan M.W."/>
        </authorList>
    </citation>
    <scope>NUCLEOTIDE SEQUENCE</scope>
    <source>
        <strain evidence="2">Bd21</strain>
    </source>
</reference>
<dbReference type="InParanoid" id="A0A2K2DF44"/>
<dbReference type="AlphaFoldDB" id="A0A2K2DF44"/>
<feature type="compositionally biased region" description="Basic and acidic residues" evidence="1">
    <location>
        <begin position="94"/>
        <end position="104"/>
    </location>
</feature>
<dbReference type="Proteomes" id="UP000008810">
    <property type="component" value="Chromosome 2"/>
</dbReference>